<evidence type="ECO:0000256" key="4">
    <source>
        <dbReference type="ARBA" id="ARBA00022598"/>
    </source>
</evidence>
<gene>
    <name evidence="14" type="primary">mccA</name>
    <name evidence="14" type="ORF">PPL_08331</name>
</gene>
<dbReference type="InterPro" id="IPR011764">
    <property type="entry name" value="Biotin_carboxylation_dom"/>
</dbReference>
<evidence type="ECO:0000256" key="3">
    <source>
        <dbReference type="ARBA" id="ARBA00004305"/>
    </source>
</evidence>
<dbReference type="SMART" id="SM01209">
    <property type="entry name" value="GARS_A"/>
    <property type="match status" value="1"/>
</dbReference>
<dbReference type="FunFam" id="3.30.470.20:FF:000028">
    <property type="entry name" value="Methylcrotonoyl-CoA carboxylase subunit alpha, mitochondrial"/>
    <property type="match status" value="1"/>
</dbReference>
<dbReference type="FunCoup" id="D3BHW3">
    <property type="interactions" value="633"/>
</dbReference>
<dbReference type="GO" id="GO:0046872">
    <property type="term" value="F:metal ion binding"/>
    <property type="evidence" value="ECO:0007669"/>
    <property type="project" value="InterPro"/>
</dbReference>
<organism evidence="14 15">
    <name type="scientific">Heterostelium pallidum (strain ATCC 26659 / Pp 5 / PN500)</name>
    <name type="common">Cellular slime mold</name>
    <name type="synonym">Polysphondylium pallidum</name>
    <dbReference type="NCBI Taxonomy" id="670386"/>
    <lineage>
        <taxon>Eukaryota</taxon>
        <taxon>Amoebozoa</taxon>
        <taxon>Evosea</taxon>
        <taxon>Eumycetozoa</taxon>
        <taxon>Dictyostelia</taxon>
        <taxon>Acytosteliales</taxon>
        <taxon>Acytosteliaceae</taxon>
        <taxon>Heterostelium</taxon>
    </lineage>
</organism>
<dbReference type="Pfam" id="PF00289">
    <property type="entry name" value="Biotin_carb_N"/>
    <property type="match status" value="1"/>
</dbReference>
<evidence type="ECO:0000313" key="14">
    <source>
        <dbReference type="EMBL" id="EFA78863.1"/>
    </source>
</evidence>
<evidence type="ECO:0000256" key="7">
    <source>
        <dbReference type="ARBA" id="ARBA00022946"/>
    </source>
</evidence>
<dbReference type="RefSeq" id="XP_020430987.1">
    <property type="nucleotide sequence ID" value="XM_020579148.1"/>
</dbReference>
<dbReference type="Gene3D" id="2.40.50.100">
    <property type="match status" value="1"/>
</dbReference>
<evidence type="ECO:0000313" key="15">
    <source>
        <dbReference type="Proteomes" id="UP000001396"/>
    </source>
</evidence>
<dbReference type="SUPFAM" id="SSF51246">
    <property type="entry name" value="Rudiment single hybrid motif"/>
    <property type="match status" value="1"/>
</dbReference>
<keyword evidence="15" id="KW-1185">Reference proteome</keyword>
<dbReference type="SUPFAM" id="SSF52440">
    <property type="entry name" value="PreATP-grasp domain"/>
    <property type="match status" value="1"/>
</dbReference>
<dbReference type="GO" id="GO:0005524">
    <property type="term" value="F:ATP binding"/>
    <property type="evidence" value="ECO:0007669"/>
    <property type="project" value="UniProtKB-UniRule"/>
</dbReference>
<evidence type="ECO:0000256" key="6">
    <source>
        <dbReference type="ARBA" id="ARBA00022840"/>
    </source>
</evidence>
<evidence type="ECO:0000259" key="13">
    <source>
        <dbReference type="PROSITE" id="PS50979"/>
    </source>
</evidence>
<comment type="subcellular location">
    <subcellularLocation>
        <location evidence="3">Mitochondrion matrix</location>
    </subcellularLocation>
</comment>
<dbReference type="AlphaFoldDB" id="D3BHW3"/>
<dbReference type="InterPro" id="IPR005479">
    <property type="entry name" value="CPAse_ATP-bd"/>
</dbReference>
<dbReference type="NCBIfam" id="NF006367">
    <property type="entry name" value="PRK08591.1"/>
    <property type="match status" value="1"/>
</dbReference>
<comment type="cofactor">
    <cofactor evidence="2">
        <name>biotin</name>
        <dbReference type="ChEBI" id="CHEBI:57586"/>
    </cofactor>
</comment>
<dbReference type="InterPro" id="IPR005481">
    <property type="entry name" value="BC-like_N"/>
</dbReference>
<keyword evidence="7" id="KW-0809">Transit peptide</keyword>
<dbReference type="InParanoid" id="D3BHW3"/>
<dbReference type="CDD" id="cd06850">
    <property type="entry name" value="biotinyl_domain"/>
    <property type="match status" value="1"/>
</dbReference>
<dbReference type="FunFam" id="3.40.50.20:FF:000010">
    <property type="entry name" value="Propionyl-CoA carboxylase subunit alpha"/>
    <property type="match status" value="1"/>
</dbReference>
<feature type="domain" description="Biotin carboxylation" evidence="13">
    <location>
        <begin position="35"/>
        <end position="481"/>
    </location>
</feature>
<dbReference type="Gene3D" id="3.40.50.20">
    <property type="match status" value="1"/>
</dbReference>
<dbReference type="Gene3D" id="3.30.470.20">
    <property type="entry name" value="ATP-grasp fold, B domain"/>
    <property type="match status" value="1"/>
</dbReference>
<dbReference type="Pfam" id="PF00364">
    <property type="entry name" value="Biotin_lipoyl"/>
    <property type="match status" value="1"/>
</dbReference>
<dbReference type="GO" id="GO:0004485">
    <property type="term" value="F:methylcrotonoyl-CoA carboxylase activity"/>
    <property type="evidence" value="ECO:0007669"/>
    <property type="project" value="TreeGrafter"/>
</dbReference>
<dbReference type="InterPro" id="IPR011761">
    <property type="entry name" value="ATP-grasp"/>
</dbReference>
<dbReference type="InterPro" id="IPR001882">
    <property type="entry name" value="Biotin_BS"/>
</dbReference>
<dbReference type="PROSITE" id="PS50979">
    <property type="entry name" value="BC"/>
    <property type="match status" value="1"/>
</dbReference>
<keyword evidence="6 10" id="KW-0067">ATP-binding</keyword>
<dbReference type="InterPro" id="IPR050856">
    <property type="entry name" value="Biotin_carboxylase_complex"/>
</dbReference>
<dbReference type="PANTHER" id="PTHR18866">
    <property type="entry name" value="CARBOXYLASE:PYRUVATE/ACETYL-COA/PROPIONYL-COA CARBOXYLASE"/>
    <property type="match status" value="1"/>
</dbReference>
<dbReference type="SUPFAM" id="SSF56059">
    <property type="entry name" value="Glutathione synthetase ATP-binding domain-like"/>
    <property type="match status" value="1"/>
</dbReference>
<evidence type="ECO:0000259" key="12">
    <source>
        <dbReference type="PROSITE" id="PS50975"/>
    </source>
</evidence>
<accession>D3BHW3</accession>
<sequence>MLSLNKLLFRQSLLNNGYGIRFMSVVVDASKVVTPINKVLIANRGEIACRVMRTAKKRGVKTVAVYSEADRNSMHVAMADEAYLIGPAAAKDSYLRSDKILEVAKRTGAQAIHPGYGFLSENAGFADLCEKEGIIFIGPPSSAILAMGSKSASKDIMIRANVPTIPGYHGEDQEFETLRSEAEKIGYPVLIKAVMGGGGKGMRIVERPEDLEDGINSSKRESKASFGDDRVLVEKYLVHPRHVEIQVFADRHGNCVHLFERDCSVQRRHQKIIEEAPAPHLSEELRKKMGDAAVAAAKAVGYVGAGTVEFILSQDGSFYFMEMNTRLQVEHPITEMITKQDLVEWQLKVAESQPLPLGQNQLAIHGHAFEARIYAENPDSDFMPGTGKLLHLSTPEPSSTLRVETGVRQGDEVSVYYDPMIAKLVVWDTNREKALRYLRNALDEYHIVGLNTNISFLKRLSSHPAFQKGEVETGFIPIHRESLMAPQKAMSNDTLCLAVLSMILSENALNKSLNGVNGGVILSPWSASNAFRVNNVAERVIKFNVKDQKIQVPVTYNKDNSYTMTMPNGEKLTVSGSHLDAADQTLLKAYVADRFYPSVRAVKAKNSLFVFNDSQSYELELPIEVTSKGGDAASGSLLSPMPGKITKIMVAVGDKVKKGQPIILMEAMKMEHTIRAPQDGKVESLPFNVNEIVEDKKVLATIV</sequence>
<dbReference type="InterPro" id="IPR000089">
    <property type="entry name" value="Biotin_lipoyl"/>
</dbReference>
<dbReference type="EMBL" id="ADBJ01000037">
    <property type="protein sequence ID" value="EFA78863.1"/>
    <property type="molecule type" value="Genomic_DNA"/>
</dbReference>
<keyword evidence="8" id="KW-0496">Mitochondrion</keyword>
<name>D3BHW3_HETP5</name>
<dbReference type="Gene3D" id="3.30.700.40">
    <property type="match status" value="1"/>
</dbReference>
<feature type="domain" description="Lipoyl-binding" evidence="11">
    <location>
        <begin position="628"/>
        <end position="703"/>
    </location>
</feature>
<dbReference type="InterPro" id="IPR011053">
    <property type="entry name" value="Single_hybrid_motif"/>
</dbReference>
<dbReference type="InterPro" id="IPR005482">
    <property type="entry name" value="Biotin_COase_C"/>
</dbReference>
<evidence type="ECO:0000256" key="9">
    <source>
        <dbReference type="ARBA" id="ARBA00023267"/>
    </source>
</evidence>
<dbReference type="PROSITE" id="PS50975">
    <property type="entry name" value="ATP_GRASP"/>
    <property type="match status" value="1"/>
</dbReference>
<dbReference type="InterPro" id="IPR011054">
    <property type="entry name" value="Rudment_hybrid_motif"/>
</dbReference>
<dbReference type="PROSITE" id="PS00188">
    <property type="entry name" value="BIOTIN"/>
    <property type="match status" value="1"/>
</dbReference>
<evidence type="ECO:0000256" key="1">
    <source>
        <dbReference type="ARBA" id="ARBA00001936"/>
    </source>
</evidence>
<evidence type="ECO:0000256" key="5">
    <source>
        <dbReference type="ARBA" id="ARBA00022741"/>
    </source>
</evidence>
<dbReference type="PANTHER" id="PTHR18866:SF33">
    <property type="entry name" value="METHYLCROTONOYL-COA CARBOXYLASE SUBUNIT ALPHA, MITOCHONDRIAL-RELATED"/>
    <property type="match status" value="1"/>
</dbReference>
<proteinExistence type="predicted"/>
<evidence type="ECO:0000256" key="8">
    <source>
        <dbReference type="ARBA" id="ARBA00023128"/>
    </source>
</evidence>
<feature type="domain" description="ATP-grasp" evidence="12">
    <location>
        <begin position="154"/>
        <end position="351"/>
    </location>
</feature>
<dbReference type="FunFam" id="3.30.1490.20:FF:000003">
    <property type="entry name" value="acetyl-CoA carboxylase isoform X1"/>
    <property type="match status" value="1"/>
</dbReference>
<dbReference type="Pfam" id="PF02786">
    <property type="entry name" value="CPSase_L_D2"/>
    <property type="match status" value="1"/>
</dbReference>
<keyword evidence="9" id="KW-0092">Biotin</keyword>
<comment type="cofactor">
    <cofactor evidence="1">
        <name>Mn(2+)</name>
        <dbReference type="ChEBI" id="CHEBI:29035"/>
    </cofactor>
</comment>
<comment type="caution">
    <text evidence="14">The sequence shown here is derived from an EMBL/GenBank/DDBJ whole genome shotgun (WGS) entry which is preliminary data.</text>
</comment>
<reference evidence="14 15" key="1">
    <citation type="journal article" date="2011" name="Genome Res.">
        <title>Phylogeny-wide analysis of social amoeba genomes highlights ancient origins for complex intercellular communication.</title>
        <authorList>
            <person name="Heidel A.J."/>
            <person name="Lawal H.M."/>
            <person name="Felder M."/>
            <person name="Schilde C."/>
            <person name="Helps N.R."/>
            <person name="Tunggal B."/>
            <person name="Rivero F."/>
            <person name="John U."/>
            <person name="Schleicher M."/>
            <person name="Eichinger L."/>
            <person name="Platzer M."/>
            <person name="Noegel A.A."/>
            <person name="Schaap P."/>
            <person name="Gloeckner G."/>
        </authorList>
    </citation>
    <scope>NUCLEOTIDE SEQUENCE [LARGE SCALE GENOMIC DNA]</scope>
    <source>
        <strain evidence="15">ATCC 26659 / Pp 5 / PN500</strain>
    </source>
</reference>
<evidence type="ECO:0000256" key="2">
    <source>
        <dbReference type="ARBA" id="ARBA00001953"/>
    </source>
</evidence>
<dbReference type="SMART" id="SM00878">
    <property type="entry name" value="Biotin_carb_C"/>
    <property type="match status" value="1"/>
</dbReference>
<dbReference type="InterPro" id="IPR016185">
    <property type="entry name" value="PreATP-grasp_dom_sf"/>
</dbReference>
<dbReference type="GeneID" id="31363811"/>
<dbReference type="Gene3D" id="3.30.1490.20">
    <property type="entry name" value="ATP-grasp fold, A domain"/>
    <property type="match status" value="1"/>
</dbReference>
<protein>
    <submittedName>
        <fullName evidence="14">Methylcrotonyl-CoA carboxylase</fullName>
    </submittedName>
</protein>
<dbReference type="GO" id="GO:0005759">
    <property type="term" value="C:mitochondrial matrix"/>
    <property type="evidence" value="ECO:0007669"/>
    <property type="project" value="UniProtKB-SubCell"/>
</dbReference>
<evidence type="ECO:0000256" key="10">
    <source>
        <dbReference type="PROSITE-ProRule" id="PRU00409"/>
    </source>
</evidence>
<dbReference type="SUPFAM" id="SSF51230">
    <property type="entry name" value="Single hybrid motif"/>
    <property type="match status" value="1"/>
</dbReference>
<evidence type="ECO:0000259" key="11">
    <source>
        <dbReference type="PROSITE" id="PS50968"/>
    </source>
</evidence>
<dbReference type="InterPro" id="IPR013815">
    <property type="entry name" value="ATP_grasp_subdomain_1"/>
</dbReference>
<dbReference type="Proteomes" id="UP000001396">
    <property type="component" value="Unassembled WGS sequence"/>
</dbReference>
<dbReference type="PROSITE" id="PS00867">
    <property type="entry name" value="CPSASE_2"/>
    <property type="match status" value="1"/>
</dbReference>
<dbReference type="OMA" id="FINKPKH"/>
<dbReference type="PROSITE" id="PS50968">
    <property type="entry name" value="BIOTINYL_LIPOYL"/>
    <property type="match status" value="1"/>
</dbReference>
<dbReference type="FunFam" id="2.40.50.100:FF:000003">
    <property type="entry name" value="Acetyl-CoA carboxylase biotin carboxyl carrier protein"/>
    <property type="match status" value="1"/>
</dbReference>
<dbReference type="Pfam" id="PF02785">
    <property type="entry name" value="Biotin_carb_C"/>
    <property type="match status" value="1"/>
</dbReference>
<keyword evidence="5 10" id="KW-0547">Nucleotide-binding</keyword>
<keyword evidence="4" id="KW-0436">Ligase</keyword>
<dbReference type="STRING" id="670386.D3BHW3"/>